<organism evidence="1 2">
    <name type="scientific">Eubacterium ramulus ATCC 29099</name>
    <dbReference type="NCBI Taxonomy" id="1256908"/>
    <lineage>
        <taxon>Bacteria</taxon>
        <taxon>Bacillati</taxon>
        <taxon>Bacillota</taxon>
        <taxon>Clostridia</taxon>
        <taxon>Eubacteriales</taxon>
        <taxon>Eubacteriaceae</taxon>
        <taxon>Eubacterium</taxon>
    </lineage>
</organism>
<proteinExistence type="predicted"/>
<dbReference type="PATRIC" id="fig|1256908.3.peg.3136"/>
<reference evidence="1 2" key="1">
    <citation type="submission" date="2013-06" db="EMBL/GenBank/DDBJ databases">
        <authorList>
            <person name="Weinstock G."/>
            <person name="Sodergren E."/>
            <person name="Lobos E.A."/>
            <person name="Fulton L."/>
            <person name="Fulton R."/>
            <person name="Courtney L."/>
            <person name="Fronick C."/>
            <person name="O'Laughlin M."/>
            <person name="Godfrey J."/>
            <person name="Wilson R.M."/>
            <person name="Miner T."/>
            <person name="Farmer C."/>
            <person name="Delehaunty K."/>
            <person name="Cordes M."/>
            <person name="Minx P."/>
            <person name="Tomlinson C."/>
            <person name="Chen J."/>
            <person name="Wollam A."/>
            <person name="Pepin K.H."/>
            <person name="Bhonagiri V."/>
            <person name="Zhang X."/>
            <person name="Warren W."/>
            <person name="Mitreva M."/>
            <person name="Mardis E.R."/>
            <person name="Wilson R.K."/>
        </authorList>
    </citation>
    <scope>NUCLEOTIDE SEQUENCE [LARGE SCALE GENOMIC DNA]</scope>
    <source>
        <strain evidence="1 2">ATCC 29099</strain>
    </source>
</reference>
<dbReference type="EMBL" id="AWVJ01000214">
    <property type="protein sequence ID" value="ERK40807.1"/>
    <property type="molecule type" value="Genomic_DNA"/>
</dbReference>
<dbReference type="AlphaFoldDB" id="U2QPV8"/>
<gene>
    <name evidence="1" type="ORF">HMPREF0373_03427</name>
</gene>
<dbReference type="HOGENOM" id="CLU_3117991_0_0_9"/>
<name>U2QPV8_EUBRA</name>
<dbReference type="Proteomes" id="UP000016608">
    <property type="component" value="Unassembled WGS sequence"/>
</dbReference>
<sequence>MKCEIERMEINYTFYFFAFLRKMIKKLLTFCYWQDGKKHFNFLRCAAGSL</sequence>
<accession>U2QPV8</accession>
<protein>
    <submittedName>
        <fullName evidence="1">Uncharacterized protein</fullName>
    </submittedName>
</protein>
<keyword evidence="2" id="KW-1185">Reference proteome</keyword>
<comment type="caution">
    <text evidence="1">The sequence shown here is derived from an EMBL/GenBank/DDBJ whole genome shotgun (WGS) entry which is preliminary data.</text>
</comment>
<evidence type="ECO:0000313" key="2">
    <source>
        <dbReference type="Proteomes" id="UP000016608"/>
    </source>
</evidence>
<evidence type="ECO:0000313" key="1">
    <source>
        <dbReference type="EMBL" id="ERK40807.1"/>
    </source>
</evidence>